<comment type="caution">
    <text evidence="2">The sequence shown here is derived from an EMBL/GenBank/DDBJ whole genome shotgun (WGS) entry which is preliminary data.</text>
</comment>
<protein>
    <submittedName>
        <fullName evidence="2">OB-fold domain-containing protein</fullName>
    </submittedName>
</protein>
<gene>
    <name evidence="2" type="ORF">Q4610_16660</name>
</gene>
<dbReference type="PANTHER" id="PTHR34075">
    <property type="entry name" value="BLR3430 PROTEIN"/>
    <property type="match status" value="1"/>
</dbReference>
<name>A0ABT8ZSH4_9SPHN</name>
<proteinExistence type="predicted"/>
<organism evidence="2 3">
    <name type="scientific">Sphingobium cyanobacteriorum</name>
    <dbReference type="NCBI Taxonomy" id="3063954"/>
    <lineage>
        <taxon>Bacteria</taxon>
        <taxon>Pseudomonadati</taxon>
        <taxon>Pseudomonadota</taxon>
        <taxon>Alphaproteobacteria</taxon>
        <taxon>Sphingomonadales</taxon>
        <taxon>Sphingomonadaceae</taxon>
        <taxon>Sphingobium</taxon>
    </lineage>
</organism>
<dbReference type="RefSeq" id="WP_304537100.1">
    <property type="nucleotide sequence ID" value="NZ_JAUQOM010000010.1"/>
</dbReference>
<dbReference type="EMBL" id="JAUQOM010000010">
    <property type="protein sequence ID" value="MDO7836680.1"/>
    <property type="molecule type" value="Genomic_DNA"/>
</dbReference>
<evidence type="ECO:0000313" key="3">
    <source>
        <dbReference type="Proteomes" id="UP001176471"/>
    </source>
</evidence>
<keyword evidence="3" id="KW-1185">Reference proteome</keyword>
<reference evidence="2" key="1">
    <citation type="submission" date="2023-07" db="EMBL/GenBank/DDBJ databases">
        <title>Bacterial whole genome sequence for Sphingobium sp. HBC34.</title>
        <authorList>
            <person name="Le V."/>
            <person name="Ko S.-R."/>
            <person name="Ahn C.-Y."/>
            <person name="Oh H.-M."/>
        </authorList>
    </citation>
    <scope>NUCLEOTIDE SEQUENCE</scope>
    <source>
        <strain evidence="2">HBC34</strain>
    </source>
</reference>
<evidence type="ECO:0000313" key="2">
    <source>
        <dbReference type="EMBL" id="MDO7836680.1"/>
    </source>
</evidence>
<dbReference type="Pfam" id="PF01796">
    <property type="entry name" value="OB_ChsH2_C"/>
    <property type="match status" value="1"/>
</dbReference>
<dbReference type="Proteomes" id="UP001176471">
    <property type="component" value="Unassembled WGS sequence"/>
</dbReference>
<dbReference type="InterPro" id="IPR012340">
    <property type="entry name" value="NA-bd_OB-fold"/>
</dbReference>
<dbReference type="InterPro" id="IPR052513">
    <property type="entry name" value="Thioester_dehydratase-like"/>
</dbReference>
<accession>A0ABT8ZSH4</accession>
<dbReference type="PANTHER" id="PTHR34075:SF5">
    <property type="entry name" value="BLR3430 PROTEIN"/>
    <property type="match status" value="1"/>
</dbReference>
<feature type="domain" description="ChsH2 C-terminal OB-fold" evidence="1">
    <location>
        <begin position="51"/>
        <end position="110"/>
    </location>
</feature>
<sequence>MPDSIAEIKPDEQFTAFLAEGRFMIQRGVETGTHVFFPRVVAPVTGEDLEWVEASGHGTVYSTTVVRKRPPEPSLNIALIDLAEGPRMMSRVEGIDAADVRIGMAVRARIVTAEDGPLVVFVPQDALDGKDAA</sequence>
<dbReference type="InterPro" id="IPR002878">
    <property type="entry name" value="ChsH2_C"/>
</dbReference>
<evidence type="ECO:0000259" key="1">
    <source>
        <dbReference type="Pfam" id="PF01796"/>
    </source>
</evidence>
<dbReference type="SUPFAM" id="SSF50249">
    <property type="entry name" value="Nucleic acid-binding proteins"/>
    <property type="match status" value="1"/>
</dbReference>